<keyword evidence="1" id="KW-0732">Signal</keyword>
<dbReference type="InterPro" id="IPR003343">
    <property type="entry name" value="Big_2"/>
</dbReference>
<evidence type="ECO:0000256" key="1">
    <source>
        <dbReference type="SAM" id="SignalP"/>
    </source>
</evidence>
<dbReference type="KEGG" id="anr:Ana3638_11990"/>
<feature type="signal peptide" evidence="1">
    <location>
        <begin position="1"/>
        <end position="18"/>
    </location>
</feature>
<dbReference type="AlphaFoldDB" id="A0A6P1TNM0"/>
<proteinExistence type="predicted"/>
<protein>
    <recommendedName>
        <fullName evidence="2">BIG2 domain-containing protein</fullName>
    </recommendedName>
</protein>
<sequence length="244" mass="26974">MKKFLSVLMTFIILIALAAPVQTANAATIKLNKSKATILVGSSVTLKLTGTTKAAKWSTSNKKIATVSTKGVVKGMKKGTANITAAINGKKYTCKITVNEKTVTVTVTNMLNNDAITKYLGTIKFSKTKLNDDYTTTYTMTTVQQKDILNFLTENFKTSLSDNLLPYYEAITVNKDFTYFVSTVDKNEYQKNVENDPTALGLFIWSSGYQQFNGIKDADIKFLIDIVDKDTGKKFDTINLSDIE</sequence>
<keyword evidence="4" id="KW-1185">Reference proteome</keyword>
<evidence type="ECO:0000259" key="2">
    <source>
        <dbReference type="SMART" id="SM00635"/>
    </source>
</evidence>
<dbReference type="Proteomes" id="UP000464314">
    <property type="component" value="Chromosome"/>
</dbReference>
<dbReference type="Gene3D" id="2.60.40.1080">
    <property type="match status" value="1"/>
</dbReference>
<dbReference type="InterPro" id="IPR008964">
    <property type="entry name" value="Invasin/intimin_cell_adhesion"/>
</dbReference>
<dbReference type="RefSeq" id="WP_161838231.1">
    <property type="nucleotide sequence ID" value="NZ_CP048000.1"/>
</dbReference>
<dbReference type="SMART" id="SM00635">
    <property type="entry name" value="BID_2"/>
    <property type="match status" value="1"/>
</dbReference>
<evidence type="ECO:0000313" key="3">
    <source>
        <dbReference type="EMBL" id="QHQ61406.1"/>
    </source>
</evidence>
<feature type="domain" description="BIG2" evidence="2">
    <location>
        <begin position="25"/>
        <end position="97"/>
    </location>
</feature>
<dbReference type="EMBL" id="CP048000">
    <property type="protein sequence ID" value="QHQ61406.1"/>
    <property type="molecule type" value="Genomic_DNA"/>
</dbReference>
<gene>
    <name evidence="3" type="ORF">Ana3638_11990</name>
</gene>
<accession>A0A6P1TNM0</accession>
<dbReference type="Pfam" id="PF02368">
    <property type="entry name" value="Big_2"/>
    <property type="match status" value="1"/>
</dbReference>
<evidence type="ECO:0000313" key="4">
    <source>
        <dbReference type="Proteomes" id="UP000464314"/>
    </source>
</evidence>
<reference evidence="3 4" key="1">
    <citation type="submission" date="2020-01" db="EMBL/GenBank/DDBJ databases">
        <title>Genome analysis of Anaerocolumna sp. CBA3638.</title>
        <authorList>
            <person name="Kim J."/>
            <person name="Roh S.W."/>
        </authorList>
    </citation>
    <scope>NUCLEOTIDE SEQUENCE [LARGE SCALE GENOMIC DNA]</scope>
    <source>
        <strain evidence="3 4">CBA3638</strain>
    </source>
</reference>
<feature type="chain" id="PRO_5039708893" description="BIG2 domain-containing protein" evidence="1">
    <location>
        <begin position="19"/>
        <end position="244"/>
    </location>
</feature>
<name>A0A6P1TNM0_9FIRM</name>
<dbReference type="SUPFAM" id="SSF49373">
    <property type="entry name" value="Invasin/intimin cell-adhesion fragments"/>
    <property type="match status" value="1"/>
</dbReference>
<organism evidence="3 4">
    <name type="scientific">Anaerocolumna sedimenticola</name>
    <dbReference type="NCBI Taxonomy" id="2696063"/>
    <lineage>
        <taxon>Bacteria</taxon>
        <taxon>Bacillati</taxon>
        <taxon>Bacillota</taxon>
        <taxon>Clostridia</taxon>
        <taxon>Lachnospirales</taxon>
        <taxon>Lachnospiraceae</taxon>
        <taxon>Anaerocolumna</taxon>
    </lineage>
</organism>